<evidence type="ECO:0000256" key="5">
    <source>
        <dbReference type="ARBA" id="ARBA00022884"/>
    </source>
</evidence>
<dbReference type="PROSITE" id="PS50822">
    <property type="entry name" value="PIWI"/>
    <property type="match status" value="1"/>
</dbReference>
<evidence type="ECO:0000256" key="1">
    <source>
        <dbReference type="ARBA" id="ARBA00004201"/>
    </source>
</evidence>
<dbReference type="FunFam" id="3.40.50.2300:FF:000005">
    <property type="entry name" value="Protein argonaute-2"/>
    <property type="match status" value="1"/>
</dbReference>
<dbReference type="SUPFAM" id="SSF53098">
    <property type="entry name" value="Ribonuclease H-like"/>
    <property type="match status" value="1"/>
</dbReference>
<reference evidence="13" key="1">
    <citation type="submission" date="2022-11" db="UniProtKB">
        <authorList>
            <consortium name="WormBaseParasite"/>
        </authorList>
    </citation>
    <scope>IDENTIFICATION</scope>
</reference>
<evidence type="ECO:0000313" key="12">
    <source>
        <dbReference type="Proteomes" id="UP000887566"/>
    </source>
</evidence>
<evidence type="ECO:0000256" key="3">
    <source>
        <dbReference type="ARBA" id="ARBA00022490"/>
    </source>
</evidence>
<dbReference type="GO" id="GO:0000932">
    <property type="term" value="C:P-body"/>
    <property type="evidence" value="ECO:0007669"/>
    <property type="project" value="UniProtKB-SubCell"/>
</dbReference>
<dbReference type="WBParaSite" id="PSAMB.scaffold3876size16557.g22782.t1">
    <property type="protein sequence ID" value="PSAMB.scaffold3876size16557.g22782.t1"/>
    <property type="gene ID" value="PSAMB.scaffold3876size16557.g22782"/>
</dbReference>
<comment type="similarity">
    <text evidence="2">Belongs to the argonaute family. Ago subfamily.</text>
</comment>
<proteinExistence type="inferred from homology"/>
<dbReference type="SMART" id="SM01163">
    <property type="entry name" value="DUF1785"/>
    <property type="match status" value="1"/>
</dbReference>
<dbReference type="InterPro" id="IPR036397">
    <property type="entry name" value="RNaseH_sf"/>
</dbReference>
<keyword evidence="4" id="KW-0810">Translation regulation</keyword>
<dbReference type="Gene3D" id="3.30.420.10">
    <property type="entry name" value="Ribonuclease H-like superfamily/Ribonuclease H"/>
    <property type="match status" value="1"/>
</dbReference>
<dbReference type="Pfam" id="PF02170">
    <property type="entry name" value="PAZ"/>
    <property type="match status" value="1"/>
</dbReference>
<dbReference type="Proteomes" id="UP000887566">
    <property type="component" value="Unplaced"/>
</dbReference>
<dbReference type="PROSITE" id="PS50821">
    <property type="entry name" value="PAZ"/>
    <property type="match status" value="1"/>
</dbReference>
<dbReference type="GO" id="GO:0031047">
    <property type="term" value="P:regulatory ncRNA-mediated gene silencing"/>
    <property type="evidence" value="ECO:0007669"/>
    <property type="project" value="UniProtKB-KW"/>
</dbReference>
<dbReference type="Pfam" id="PF02171">
    <property type="entry name" value="Piwi"/>
    <property type="match status" value="1"/>
</dbReference>
<accession>A0A914WGV4</accession>
<dbReference type="FunFam" id="2.170.260.10:FF:000001">
    <property type="entry name" value="Protein argonaute-2"/>
    <property type="match status" value="1"/>
</dbReference>
<keyword evidence="12" id="KW-1185">Reference proteome</keyword>
<dbReference type="InterPro" id="IPR012337">
    <property type="entry name" value="RNaseH-like_sf"/>
</dbReference>
<keyword evidence="3" id="KW-0963">Cytoplasm</keyword>
<dbReference type="InterPro" id="IPR032473">
    <property type="entry name" value="Argonaute_Mid_dom"/>
</dbReference>
<sequence>MYPMGQPYDMNNMNGGAAAFYGIGHGLLDDGLFANTPAFLTQNLMPPQHFQQRPPSFVVEAFSANGSSTQQSSVGGWSQPALISNGLNNNPLNSISQALSSVSQISTRAPTPLMPDTNFLAPLRPDFGKQGDQIVLRANHFRVIVPSTLLHHYEVFIQPDKCPRRVNREIIATMVQAYQQRIFQNNLPVFDGRKNLYTKEALPIGRDRIELEVTLPGEGDDRKFQVSLKWASQVSLELLQQALNGQKRSVPKDALDAIDVILRHLPSMRYTPVGRSFFSAPDRFFHPLGGGREVWFGFHQSVRPSQWKMMLNIDVSATAFYKSMSVIEFMTEVLEIPNLHDVRRPLNDAQRVKFTKEIRGLKIEITHCGSMRRKYRVCNVTRRPAQTQTFPLQMDNGQTTECTVAKYFLDKYKIKLKYPHLPCLQVGQEQKHTYLPIEVCHIVPGQRCIKKLTDTQTSTMIKATARSAPDREAEINDLVQKAAFNNDPYAKEFGIEIATSMTEVFGRVLVPPKIMYGGRTRQTATPDKGVWDMRGKQFHTGVEIRVWAIACFAAQHQCKEDALRNFTNQLQRISHDAGMPILGQPCFCKYATGPDQVEPMFKYLKQTFSGLQLVIVILPGKTPVYAEVKRVGDTQLGLATQCVQSKNVVKTSAQTLSNLCLKINVKLGGVNSILLPTVRPRVFNEPIIFMGADVTHPPAGDYRKPSIAALVASMDAHPSRYGASVRIQFPRRFADERTGKVKDERTERIEDMAQMVKELLVQFYHSTRFKPTRIILYRDGVSEGQFYQVLQHELRAIREACMMLESNYQPGITYVAVQKRHHTRLFCADRKDMQGRSGNVPAGTTVDSGITHPQEFDFYLCSHAGIQGTSRPSHYHVLWDDNSFSSDELQQLTYQMCHTYVRCTRSVSIPAPAYYAHLVAFRARYHLVEKDHDSGEGSAHSTDSSERPVTASRPLHVHEETRNVMYFA</sequence>
<dbReference type="SUPFAM" id="SSF101690">
    <property type="entry name" value="PAZ domain"/>
    <property type="match status" value="1"/>
</dbReference>
<evidence type="ECO:0000256" key="4">
    <source>
        <dbReference type="ARBA" id="ARBA00022845"/>
    </source>
</evidence>
<organism evidence="12 13">
    <name type="scientific">Plectus sambesii</name>
    <dbReference type="NCBI Taxonomy" id="2011161"/>
    <lineage>
        <taxon>Eukaryota</taxon>
        <taxon>Metazoa</taxon>
        <taxon>Ecdysozoa</taxon>
        <taxon>Nematoda</taxon>
        <taxon>Chromadorea</taxon>
        <taxon>Plectida</taxon>
        <taxon>Plectina</taxon>
        <taxon>Plectoidea</taxon>
        <taxon>Plectidae</taxon>
        <taxon>Plectus</taxon>
    </lineage>
</organism>
<feature type="domain" description="Piwi" evidence="11">
    <location>
        <begin position="613"/>
        <end position="928"/>
    </location>
</feature>
<name>A0A914WGV4_9BILA</name>
<evidence type="ECO:0000256" key="6">
    <source>
        <dbReference type="ARBA" id="ARBA00023158"/>
    </source>
</evidence>
<dbReference type="InterPro" id="IPR032474">
    <property type="entry name" value="Argonaute_N"/>
</dbReference>
<evidence type="ECO:0000259" key="10">
    <source>
        <dbReference type="PROSITE" id="PS50821"/>
    </source>
</evidence>
<dbReference type="InterPro" id="IPR014811">
    <property type="entry name" value="ArgoL1"/>
</dbReference>
<evidence type="ECO:0000259" key="11">
    <source>
        <dbReference type="PROSITE" id="PS50822"/>
    </source>
</evidence>
<dbReference type="Gene3D" id="2.170.260.10">
    <property type="entry name" value="paz domain"/>
    <property type="match status" value="1"/>
</dbReference>
<evidence type="ECO:0000256" key="9">
    <source>
        <dbReference type="SAM" id="MobiDB-lite"/>
    </source>
</evidence>
<feature type="region of interest" description="Disordered" evidence="9">
    <location>
        <begin position="932"/>
        <end position="953"/>
    </location>
</feature>
<dbReference type="FunFam" id="3.30.420.10:FF:000001">
    <property type="entry name" value="Protein argonaute-2"/>
    <property type="match status" value="1"/>
</dbReference>
<dbReference type="InterPro" id="IPR003100">
    <property type="entry name" value="PAZ_dom"/>
</dbReference>
<comment type="subcellular location">
    <subcellularLocation>
        <location evidence="1">Cytoplasm</location>
        <location evidence="1">P-body</location>
    </subcellularLocation>
</comment>
<evidence type="ECO:0000256" key="2">
    <source>
        <dbReference type="ARBA" id="ARBA00008201"/>
    </source>
</evidence>
<dbReference type="InterPro" id="IPR032472">
    <property type="entry name" value="ArgoL2"/>
</dbReference>
<dbReference type="SMART" id="SM00949">
    <property type="entry name" value="PAZ"/>
    <property type="match status" value="1"/>
</dbReference>
<dbReference type="Pfam" id="PF08699">
    <property type="entry name" value="ArgoL1"/>
    <property type="match status" value="1"/>
</dbReference>
<dbReference type="Pfam" id="PF16486">
    <property type="entry name" value="ArgoN"/>
    <property type="match status" value="1"/>
</dbReference>
<dbReference type="GO" id="GO:0006417">
    <property type="term" value="P:regulation of translation"/>
    <property type="evidence" value="ECO:0007669"/>
    <property type="project" value="UniProtKB-KW"/>
</dbReference>
<evidence type="ECO:0000313" key="13">
    <source>
        <dbReference type="WBParaSite" id="PSAMB.scaffold3876size16557.g22782.t1"/>
    </source>
</evidence>
<dbReference type="InterPro" id="IPR045246">
    <property type="entry name" value="Piwi_ago-like"/>
</dbReference>
<dbReference type="SMART" id="SM00950">
    <property type="entry name" value="Piwi"/>
    <property type="match status" value="1"/>
</dbReference>
<keyword evidence="7" id="KW-0687">Ribonucleoprotein</keyword>
<keyword evidence="6" id="KW-0943">RNA-mediated gene silencing</keyword>
<dbReference type="PANTHER" id="PTHR22891">
    <property type="entry name" value="EUKARYOTIC TRANSLATION INITIATION FACTOR 2C"/>
    <property type="match status" value="1"/>
</dbReference>
<dbReference type="CDD" id="cd04657">
    <property type="entry name" value="Piwi_ago-like"/>
    <property type="match status" value="1"/>
</dbReference>
<dbReference type="Gene3D" id="3.40.50.2300">
    <property type="match status" value="1"/>
</dbReference>
<dbReference type="AlphaFoldDB" id="A0A914WGV4"/>
<feature type="domain" description="PAZ" evidence="10">
    <location>
        <begin position="325"/>
        <end position="444"/>
    </location>
</feature>
<evidence type="ECO:0000256" key="8">
    <source>
        <dbReference type="ARBA" id="ARBA00070769"/>
    </source>
</evidence>
<keyword evidence="5" id="KW-0694">RNA-binding</keyword>
<dbReference type="GO" id="GO:0016442">
    <property type="term" value="C:RISC complex"/>
    <property type="evidence" value="ECO:0007669"/>
    <property type="project" value="UniProtKB-ARBA"/>
</dbReference>
<dbReference type="CDD" id="cd02846">
    <property type="entry name" value="PAZ_argonaute_like"/>
    <property type="match status" value="1"/>
</dbReference>
<dbReference type="GO" id="GO:0003723">
    <property type="term" value="F:RNA binding"/>
    <property type="evidence" value="ECO:0007669"/>
    <property type="project" value="UniProtKB-KW"/>
</dbReference>
<dbReference type="InterPro" id="IPR036085">
    <property type="entry name" value="PAZ_dom_sf"/>
</dbReference>
<protein>
    <recommendedName>
        <fullName evidence="8">Protein argonaute-1</fullName>
    </recommendedName>
</protein>
<dbReference type="Pfam" id="PF16488">
    <property type="entry name" value="ArgoL2"/>
    <property type="match status" value="1"/>
</dbReference>
<evidence type="ECO:0000256" key="7">
    <source>
        <dbReference type="ARBA" id="ARBA00023274"/>
    </source>
</evidence>
<dbReference type="Pfam" id="PF16487">
    <property type="entry name" value="ArgoMid"/>
    <property type="match status" value="1"/>
</dbReference>
<dbReference type="InterPro" id="IPR003165">
    <property type="entry name" value="Piwi"/>
</dbReference>